<dbReference type="HOGENOM" id="CLU_1928885_0_0_1"/>
<protein>
    <submittedName>
        <fullName evidence="2">Uncharacterized protein</fullName>
    </submittedName>
</protein>
<evidence type="ECO:0000313" key="3">
    <source>
        <dbReference type="Proteomes" id="UP000054097"/>
    </source>
</evidence>
<proteinExistence type="predicted"/>
<dbReference type="Proteomes" id="UP000054097">
    <property type="component" value="Unassembled WGS sequence"/>
</dbReference>
<sequence>MKKDILATFLLAITTRLAVANKICPPTTHTVDVKVCPTNCRYPVPTYTTTLHTTITTSPPCPNYYTLSVDNPVPRDVDLSAEIGSYTCSPAYTTRTSILPCKSCTNTIAPPKTKTITDATTVTQYTTICPL</sequence>
<feature type="chain" id="PRO_5002171046" evidence="1">
    <location>
        <begin position="21"/>
        <end position="131"/>
    </location>
</feature>
<keyword evidence="1" id="KW-0732">Signal</keyword>
<reference evidence="3" key="2">
    <citation type="submission" date="2015-01" db="EMBL/GenBank/DDBJ databases">
        <title>Evolutionary Origins and Diversification of the Mycorrhizal Mutualists.</title>
        <authorList>
            <consortium name="DOE Joint Genome Institute"/>
            <consortium name="Mycorrhizal Genomics Consortium"/>
            <person name="Kohler A."/>
            <person name="Kuo A."/>
            <person name="Nagy L.G."/>
            <person name="Floudas D."/>
            <person name="Copeland A."/>
            <person name="Barry K.W."/>
            <person name="Cichocki N."/>
            <person name="Veneault-Fourrey C."/>
            <person name="LaButti K."/>
            <person name="Lindquist E.A."/>
            <person name="Lipzen A."/>
            <person name="Lundell T."/>
            <person name="Morin E."/>
            <person name="Murat C."/>
            <person name="Riley R."/>
            <person name="Ohm R."/>
            <person name="Sun H."/>
            <person name="Tunlid A."/>
            <person name="Henrissat B."/>
            <person name="Grigoriev I.V."/>
            <person name="Hibbett D.S."/>
            <person name="Martin F."/>
        </authorList>
    </citation>
    <scope>NUCLEOTIDE SEQUENCE [LARGE SCALE GENOMIC DNA]</scope>
    <source>
        <strain evidence="3">MAFF 305830</strain>
    </source>
</reference>
<keyword evidence="3" id="KW-1185">Reference proteome</keyword>
<evidence type="ECO:0000256" key="1">
    <source>
        <dbReference type="SAM" id="SignalP"/>
    </source>
</evidence>
<reference evidence="2 3" key="1">
    <citation type="submission" date="2014-04" db="EMBL/GenBank/DDBJ databases">
        <authorList>
            <consortium name="DOE Joint Genome Institute"/>
            <person name="Kuo A."/>
            <person name="Zuccaro A."/>
            <person name="Kohler A."/>
            <person name="Nagy L.G."/>
            <person name="Floudas D."/>
            <person name="Copeland A."/>
            <person name="Barry K.W."/>
            <person name="Cichocki N."/>
            <person name="Veneault-Fourrey C."/>
            <person name="LaButti K."/>
            <person name="Lindquist E.A."/>
            <person name="Lipzen A."/>
            <person name="Lundell T."/>
            <person name="Morin E."/>
            <person name="Murat C."/>
            <person name="Sun H."/>
            <person name="Tunlid A."/>
            <person name="Henrissat B."/>
            <person name="Grigoriev I.V."/>
            <person name="Hibbett D.S."/>
            <person name="Martin F."/>
            <person name="Nordberg H.P."/>
            <person name="Cantor M.N."/>
            <person name="Hua S.X."/>
        </authorList>
    </citation>
    <scope>NUCLEOTIDE SEQUENCE [LARGE SCALE GENOMIC DNA]</scope>
    <source>
        <strain evidence="2 3">MAFF 305830</strain>
    </source>
</reference>
<dbReference type="EMBL" id="KN824280">
    <property type="protein sequence ID" value="KIM32497.1"/>
    <property type="molecule type" value="Genomic_DNA"/>
</dbReference>
<organism evidence="2 3">
    <name type="scientific">Serendipita vermifera MAFF 305830</name>
    <dbReference type="NCBI Taxonomy" id="933852"/>
    <lineage>
        <taxon>Eukaryota</taxon>
        <taxon>Fungi</taxon>
        <taxon>Dikarya</taxon>
        <taxon>Basidiomycota</taxon>
        <taxon>Agaricomycotina</taxon>
        <taxon>Agaricomycetes</taxon>
        <taxon>Sebacinales</taxon>
        <taxon>Serendipitaceae</taxon>
        <taxon>Serendipita</taxon>
    </lineage>
</organism>
<dbReference type="AlphaFoldDB" id="A0A0C2XUE0"/>
<accession>A0A0C2XUE0</accession>
<name>A0A0C2XUE0_SERVB</name>
<feature type="signal peptide" evidence="1">
    <location>
        <begin position="1"/>
        <end position="20"/>
    </location>
</feature>
<gene>
    <name evidence="2" type="ORF">M408DRAFT_219904</name>
</gene>
<evidence type="ECO:0000313" key="2">
    <source>
        <dbReference type="EMBL" id="KIM32497.1"/>
    </source>
</evidence>